<feature type="region of interest" description="Disordered" evidence="3">
    <location>
        <begin position="49"/>
        <end position="91"/>
    </location>
</feature>
<dbReference type="PANTHER" id="PTHR12537">
    <property type="entry name" value="RNA BINDING PROTEIN PUMILIO-RELATED"/>
    <property type="match status" value="1"/>
</dbReference>
<dbReference type="InterPro" id="IPR036867">
    <property type="entry name" value="R3H_dom_sf"/>
</dbReference>
<name>A0A8J6CCA1_DIALT</name>
<evidence type="ECO:0000313" key="6">
    <source>
        <dbReference type="EMBL" id="KAG8469672.1"/>
    </source>
</evidence>
<dbReference type="PANTHER" id="PTHR12537:SF12">
    <property type="entry name" value="MATERNAL PROTEIN PUMILIO"/>
    <property type="match status" value="1"/>
</dbReference>
<keyword evidence="7" id="KW-1185">Reference proteome</keyword>
<dbReference type="PROSITE" id="PS50302">
    <property type="entry name" value="PUM"/>
    <property type="match status" value="1"/>
</dbReference>
<feature type="repeat" description="Pumilio" evidence="2">
    <location>
        <begin position="402"/>
        <end position="440"/>
    </location>
</feature>
<organism evidence="6 7">
    <name type="scientific">Diacronema lutheri</name>
    <name type="common">Unicellular marine alga</name>
    <name type="synonym">Monochrysis lutheri</name>
    <dbReference type="NCBI Taxonomy" id="2081491"/>
    <lineage>
        <taxon>Eukaryota</taxon>
        <taxon>Haptista</taxon>
        <taxon>Haptophyta</taxon>
        <taxon>Pavlovophyceae</taxon>
        <taxon>Pavlovales</taxon>
        <taxon>Pavlovaceae</taxon>
        <taxon>Diacronema</taxon>
    </lineage>
</organism>
<dbReference type="PROSITE" id="PS51061">
    <property type="entry name" value="R3H"/>
    <property type="match status" value="1"/>
</dbReference>
<dbReference type="Gene3D" id="3.30.1370.50">
    <property type="entry name" value="R3H-like domain"/>
    <property type="match status" value="1"/>
</dbReference>
<feature type="domain" description="PUM-HD" evidence="4">
    <location>
        <begin position="141"/>
        <end position="536"/>
    </location>
</feature>
<evidence type="ECO:0000256" key="1">
    <source>
        <dbReference type="ARBA" id="ARBA00022737"/>
    </source>
</evidence>
<accession>A0A8J6CCA1</accession>
<dbReference type="OrthoDB" id="668540at2759"/>
<dbReference type="Pfam" id="PF01424">
    <property type="entry name" value="R3H"/>
    <property type="match status" value="1"/>
</dbReference>
<dbReference type="Gene3D" id="1.25.10.10">
    <property type="entry name" value="Leucine-rich Repeat Variant"/>
    <property type="match status" value="2"/>
</dbReference>
<evidence type="ECO:0000313" key="7">
    <source>
        <dbReference type="Proteomes" id="UP000751190"/>
    </source>
</evidence>
<dbReference type="EMBL" id="JAGTXO010000002">
    <property type="protein sequence ID" value="KAG8469672.1"/>
    <property type="molecule type" value="Genomic_DNA"/>
</dbReference>
<dbReference type="InterPro" id="IPR016024">
    <property type="entry name" value="ARM-type_fold"/>
</dbReference>
<gene>
    <name evidence="6" type="ORF">KFE25_006127</name>
</gene>
<evidence type="ECO:0000256" key="2">
    <source>
        <dbReference type="PROSITE-ProRule" id="PRU00317"/>
    </source>
</evidence>
<reference evidence="6" key="1">
    <citation type="submission" date="2021-05" db="EMBL/GenBank/DDBJ databases">
        <title>The genome of the haptophyte Pavlova lutheri (Diacronema luteri, Pavlovales) - a model for lipid biosynthesis in eukaryotic algae.</title>
        <authorList>
            <person name="Hulatt C.J."/>
            <person name="Posewitz M.C."/>
        </authorList>
    </citation>
    <scope>NUCLEOTIDE SEQUENCE</scope>
    <source>
        <strain evidence="6">NIVA-4/92</strain>
    </source>
</reference>
<feature type="compositionally biased region" description="Low complexity" evidence="3">
    <location>
        <begin position="49"/>
        <end position="65"/>
    </location>
</feature>
<dbReference type="InterPro" id="IPR001374">
    <property type="entry name" value="R3H_dom"/>
</dbReference>
<comment type="caution">
    <text evidence="6">The sequence shown here is derived from an EMBL/GenBank/DDBJ whole genome shotgun (WGS) entry which is preliminary data.</text>
</comment>
<evidence type="ECO:0000256" key="3">
    <source>
        <dbReference type="SAM" id="MobiDB-lite"/>
    </source>
</evidence>
<dbReference type="GO" id="GO:0010608">
    <property type="term" value="P:post-transcriptional regulation of gene expression"/>
    <property type="evidence" value="ECO:0007669"/>
    <property type="project" value="TreeGrafter"/>
</dbReference>
<dbReference type="SMART" id="SM00025">
    <property type="entry name" value="Pumilio"/>
    <property type="match status" value="6"/>
</dbReference>
<evidence type="ECO:0008006" key="8">
    <source>
        <dbReference type="Google" id="ProtNLM"/>
    </source>
</evidence>
<dbReference type="SUPFAM" id="SSF48371">
    <property type="entry name" value="ARM repeat"/>
    <property type="match status" value="2"/>
</dbReference>
<evidence type="ECO:0000259" key="4">
    <source>
        <dbReference type="PROSITE" id="PS50303"/>
    </source>
</evidence>
<dbReference type="GO" id="GO:0003729">
    <property type="term" value="F:mRNA binding"/>
    <property type="evidence" value="ECO:0007669"/>
    <property type="project" value="TreeGrafter"/>
</dbReference>
<protein>
    <recommendedName>
        <fullName evidence="8">PUM-HD domain-containing protein</fullName>
    </recommendedName>
</protein>
<dbReference type="Pfam" id="PF00806">
    <property type="entry name" value="PUF"/>
    <property type="match status" value="3"/>
</dbReference>
<evidence type="ECO:0000259" key="5">
    <source>
        <dbReference type="PROSITE" id="PS51061"/>
    </source>
</evidence>
<dbReference type="Proteomes" id="UP000751190">
    <property type="component" value="Unassembled WGS sequence"/>
</dbReference>
<feature type="domain" description="R3H" evidence="5">
    <location>
        <begin position="544"/>
        <end position="609"/>
    </location>
</feature>
<dbReference type="InterPro" id="IPR011989">
    <property type="entry name" value="ARM-like"/>
</dbReference>
<dbReference type="AlphaFoldDB" id="A0A8J6CCA1"/>
<proteinExistence type="predicted"/>
<dbReference type="PROSITE" id="PS50303">
    <property type="entry name" value="PUM_HD"/>
    <property type="match status" value="1"/>
</dbReference>
<keyword evidence="1" id="KW-0677">Repeat</keyword>
<dbReference type="InterPro" id="IPR001313">
    <property type="entry name" value="Pumilio_RNA-bd_rpt"/>
</dbReference>
<dbReference type="GO" id="GO:0005737">
    <property type="term" value="C:cytoplasm"/>
    <property type="evidence" value="ECO:0007669"/>
    <property type="project" value="TreeGrafter"/>
</dbReference>
<dbReference type="InterPro" id="IPR033133">
    <property type="entry name" value="PUM-HD"/>
</dbReference>
<sequence length="632" mass="68607">MEVLLLASSRRSGRLVWGTARRALHAQPTAPARALSECFVPARPQLSSARAVRAPPPAARRTAPAGGVNGHAPRPRRVERPRGEQGAGATDTGVRVELCEQLGAQAVTSLQARLSNCAPEQRAELVSALMPLVDEMCDSDRGPYLLQAMITAAAPTPFLMQELAHRCSGRFVTLALDEHGFYVARELIFHLDADWALTREITHERLLPAAAELSRSCTGARILNYAFRRNLLDDDGRRRLAAAITPHVHAVCREKHGSRLVRSLIADARGGAEVLFAPLLDAAASLVTDEYGASVLRTLLDSPTSPRSSRAAFMAALEPHALRLATDVVARTALQACLLAPRAAVSGESPCADDALADDQRRRLAERIVAGGAQLATDAFGSCVLQAALFHDVAGRRAMVSQLIDRAEELAVDRFGNYVLQHAIARAAPIERVRACSLLARACVRLAQDKHASFALQGALRCMSREEGATLEAALFASAVDLARERISSLVLQQLLRRMPAAERGAFVDKHLLPCVPELMGIGHAVVVLHECAAVSERVACAMRVELERVERLIDEFAESDRCVLELPLELSAFQRKRAHQHVRRFGSALVSVSIGDTEETRTLHVFKSEGVRARPLQPQENDELGYESVFG</sequence>